<evidence type="ECO:0000313" key="5">
    <source>
        <dbReference type="Proteomes" id="UP000467841"/>
    </source>
</evidence>
<dbReference type="EMBL" id="CACVBM020001283">
    <property type="protein sequence ID" value="CAA7043552.1"/>
    <property type="molecule type" value="Genomic_DNA"/>
</dbReference>
<evidence type="ECO:0000313" key="2">
    <source>
        <dbReference type="EMBL" id="CAA7043552.1"/>
    </source>
</evidence>
<evidence type="ECO:0000256" key="1">
    <source>
        <dbReference type="SAM" id="MobiDB-lite"/>
    </source>
</evidence>
<protein>
    <recommendedName>
        <fullName evidence="6">Retrotransposon gag domain-containing protein</fullName>
    </recommendedName>
</protein>
<dbReference type="EMBL" id="CACVBM020001582">
    <property type="protein sequence ID" value="CAA7054534.1"/>
    <property type="molecule type" value="Genomic_DNA"/>
</dbReference>
<name>A0A6D2KC07_9BRAS</name>
<feature type="compositionally biased region" description="Basic and acidic residues" evidence="1">
    <location>
        <begin position="31"/>
        <end position="44"/>
    </location>
</feature>
<dbReference type="EMBL" id="CACVBM020001582">
    <property type="protein sequence ID" value="CAA7054539.1"/>
    <property type="molecule type" value="Genomic_DNA"/>
</dbReference>
<evidence type="ECO:0000313" key="3">
    <source>
        <dbReference type="EMBL" id="CAA7054534.1"/>
    </source>
</evidence>
<sequence length="106" mass="12197">MRTRSSSSTEDLVELDINIGKKKQRKKNQRHQAEQEVTVTDRTDVPQGNGIPPNNRNGQASCASFHYLLVRRPINGRRVYPTTWDDCKKAFLAKFFSTDRTAKMRS</sequence>
<evidence type="ECO:0000313" key="4">
    <source>
        <dbReference type="EMBL" id="CAA7054539.1"/>
    </source>
</evidence>
<reference evidence="3 5" key="1">
    <citation type="submission" date="2020-01" db="EMBL/GenBank/DDBJ databases">
        <authorList>
            <person name="Mishra B."/>
        </authorList>
    </citation>
    <scope>NUCLEOTIDE SEQUENCE [LARGE SCALE GENOMIC DNA]</scope>
</reference>
<keyword evidence="5" id="KW-1185">Reference proteome</keyword>
<dbReference type="AlphaFoldDB" id="A0A6D2KC07"/>
<organism evidence="3 5">
    <name type="scientific">Microthlaspi erraticum</name>
    <dbReference type="NCBI Taxonomy" id="1685480"/>
    <lineage>
        <taxon>Eukaryota</taxon>
        <taxon>Viridiplantae</taxon>
        <taxon>Streptophyta</taxon>
        <taxon>Embryophyta</taxon>
        <taxon>Tracheophyta</taxon>
        <taxon>Spermatophyta</taxon>
        <taxon>Magnoliopsida</taxon>
        <taxon>eudicotyledons</taxon>
        <taxon>Gunneridae</taxon>
        <taxon>Pentapetalae</taxon>
        <taxon>rosids</taxon>
        <taxon>malvids</taxon>
        <taxon>Brassicales</taxon>
        <taxon>Brassicaceae</taxon>
        <taxon>Coluteocarpeae</taxon>
        <taxon>Microthlaspi</taxon>
    </lineage>
</organism>
<proteinExistence type="predicted"/>
<evidence type="ECO:0008006" key="6">
    <source>
        <dbReference type="Google" id="ProtNLM"/>
    </source>
</evidence>
<accession>A0A6D2KC07</accession>
<feature type="compositionally biased region" description="Basic residues" evidence="1">
    <location>
        <begin position="21"/>
        <end position="30"/>
    </location>
</feature>
<dbReference type="Proteomes" id="UP000467841">
    <property type="component" value="Unassembled WGS sequence"/>
</dbReference>
<feature type="region of interest" description="Disordered" evidence="1">
    <location>
        <begin position="21"/>
        <end position="58"/>
    </location>
</feature>
<gene>
    <name evidence="2" type="ORF">MERR_LOCUS30787</name>
    <name evidence="3" type="ORF">MERR_LOCUS41770</name>
    <name evidence="4" type="ORF">MERR_LOCUS41775</name>
</gene>